<keyword evidence="6" id="KW-0326">Glycosidase</keyword>
<comment type="caution">
    <text evidence="9">The sequence shown here is derived from an EMBL/GenBank/DDBJ whole genome shotgun (WGS) entry which is preliminary data.</text>
</comment>
<dbReference type="EMBL" id="JAYDYW010000010">
    <property type="protein sequence ID" value="MEE1674850.1"/>
    <property type="molecule type" value="Genomic_DNA"/>
</dbReference>
<keyword evidence="4 9" id="KW-0378">Hydrolase</keyword>
<evidence type="ECO:0000313" key="10">
    <source>
        <dbReference type="Proteomes" id="UP001310248"/>
    </source>
</evidence>
<keyword evidence="8" id="KW-0732">Signal</keyword>
<name>A0ABU7G6E7_9ALTE</name>
<evidence type="ECO:0000256" key="4">
    <source>
        <dbReference type="ARBA" id="ARBA00022801"/>
    </source>
</evidence>
<feature type="signal peptide" evidence="8">
    <location>
        <begin position="1"/>
        <end position="31"/>
    </location>
</feature>
<evidence type="ECO:0000256" key="7">
    <source>
        <dbReference type="ARBA" id="ARBA00023326"/>
    </source>
</evidence>
<evidence type="ECO:0000256" key="1">
    <source>
        <dbReference type="ARBA" id="ARBA00000966"/>
    </source>
</evidence>
<proteinExistence type="inferred from homology"/>
<dbReference type="InterPro" id="IPR012341">
    <property type="entry name" value="6hp_glycosidase-like_sf"/>
</dbReference>
<keyword evidence="7" id="KW-0119">Carbohydrate metabolism</keyword>
<evidence type="ECO:0000256" key="2">
    <source>
        <dbReference type="ARBA" id="ARBA00009209"/>
    </source>
</evidence>
<feature type="chain" id="PRO_5045295609" description="cellulase" evidence="8">
    <location>
        <begin position="32"/>
        <end position="459"/>
    </location>
</feature>
<keyword evidence="10" id="KW-1185">Reference proteome</keyword>
<dbReference type="EC" id="3.2.1.4" evidence="3"/>
<dbReference type="Proteomes" id="UP001310248">
    <property type="component" value="Unassembled WGS sequence"/>
</dbReference>
<dbReference type="SUPFAM" id="SSF48208">
    <property type="entry name" value="Six-hairpin glycosidases"/>
    <property type="match status" value="1"/>
</dbReference>
<keyword evidence="5" id="KW-0136">Cellulose degradation</keyword>
<reference evidence="10" key="1">
    <citation type="submission" date="2023-07" db="EMBL/GenBank/DDBJ databases">
        <title>Draft genome sequence of Agarivorans aestuarii strain ZMCS4, a CAZymes producing bacteria isolated from the marine brown algae Clodostephus spongiosus.</title>
        <authorList>
            <person name="Lorente B."/>
            <person name="Cabral C."/>
            <person name="Frias J."/>
            <person name="Faria J."/>
            <person name="Toubarro D."/>
        </authorList>
    </citation>
    <scope>NUCLEOTIDE SEQUENCE [LARGE SCALE GENOMIC DNA]</scope>
    <source>
        <strain evidence="10">ZMCS4</strain>
    </source>
</reference>
<evidence type="ECO:0000256" key="3">
    <source>
        <dbReference type="ARBA" id="ARBA00012601"/>
    </source>
</evidence>
<accession>A0ABU7G6E7</accession>
<dbReference type="InterPro" id="IPR008928">
    <property type="entry name" value="6-hairpin_glycosidase_sf"/>
</dbReference>
<sequence length="459" mass="50078">MTVFSTTRPLLSCAIIGSALMLNCASFSASAALSKQNLANSGYWGGILLPNDTAINASELNSIYNRFVDNYIVDAGTDMARVKWGSGGALRDGSGNVSKDAYATASEGMGYGMLVTAYGDDKTRFDKLFRFYRKTLDDNNADLMPWLVWSNASPVTNDICYGIVGQSQTCFGAGGGGPATDGDIDIAMALFVAADKWDNPDIDYRAEAIHIVNELHDNWLHWCADDGGTWVVKPYQKSNFDPCKDEIDASYSIPAFFRYFAEVAAVDSSVKNANDRWNSAARDLYSKLLDKQKAGPNGDKTFVPDWMKLDGSAVTGRSTNYGSDASRIPWRVTMDYAWYGSSESQDWTRRLINDLVNNSNNGGIADINADISQATGNSAGYNGRSFSGGFAVAAMLYNWYPDNANDYTEHWVDETLNGSLPWNIGANGYENANNDYYGMALSALYALTLTGNTYKPALN</sequence>
<dbReference type="Gene3D" id="1.50.10.10">
    <property type="match status" value="1"/>
</dbReference>
<evidence type="ECO:0000256" key="8">
    <source>
        <dbReference type="SAM" id="SignalP"/>
    </source>
</evidence>
<gene>
    <name evidence="9" type="ORF">SNR37_000169</name>
</gene>
<comment type="similarity">
    <text evidence="2">Belongs to the glycosyl hydrolase 8 (cellulase D) family.</text>
</comment>
<organism evidence="9 10">
    <name type="scientific">Agarivorans aestuarii</name>
    <dbReference type="NCBI Taxonomy" id="1563703"/>
    <lineage>
        <taxon>Bacteria</taxon>
        <taxon>Pseudomonadati</taxon>
        <taxon>Pseudomonadota</taxon>
        <taxon>Gammaproteobacteria</taxon>
        <taxon>Alteromonadales</taxon>
        <taxon>Alteromonadaceae</taxon>
        <taxon>Agarivorans</taxon>
    </lineage>
</organism>
<protein>
    <recommendedName>
        <fullName evidence="3">cellulase</fullName>
        <ecNumber evidence="3">3.2.1.4</ecNumber>
    </recommendedName>
</protein>
<keyword evidence="7" id="KW-0624">Polysaccharide degradation</keyword>
<dbReference type="InterPro" id="IPR002037">
    <property type="entry name" value="Glyco_hydro_8"/>
</dbReference>
<evidence type="ECO:0000256" key="6">
    <source>
        <dbReference type="ARBA" id="ARBA00023295"/>
    </source>
</evidence>
<dbReference type="GO" id="GO:0016787">
    <property type="term" value="F:hydrolase activity"/>
    <property type="evidence" value="ECO:0007669"/>
    <property type="project" value="UniProtKB-KW"/>
</dbReference>
<evidence type="ECO:0000256" key="5">
    <source>
        <dbReference type="ARBA" id="ARBA00023001"/>
    </source>
</evidence>
<reference evidence="9 10" key="2">
    <citation type="submission" date="2023-12" db="EMBL/GenBank/DDBJ databases">
        <authorList>
            <consortium name="Cladostephus spongiosus"/>
            <person name="Lorente B."/>
            <person name="Cabral C."/>
            <person name="Frias J."/>
            <person name="Faria J."/>
            <person name="Toubarro D."/>
        </authorList>
    </citation>
    <scope>NUCLEOTIDE SEQUENCE [LARGE SCALE GENOMIC DNA]</scope>
    <source>
        <strain evidence="9 10">ZMCS4</strain>
    </source>
</reference>
<evidence type="ECO:0000313" key="9">
    <source>
        <dbReference type="EMBL" id="MEE1674850.1"/>
    </source>
</evidence>
<dbReference type="Pfam" id="PF01270">
    <property type="entry name" value="Glyco_hydro_8"/>
    <property type="match status" value="1"/>
</dbReference>
<dbReference type="RefSeq" id="WP_329775890.1">
    <property type="nucleotide sequence ID" value="NZ_JAYDYW010000010.1"/>
</dbReference>
<comment type="catalytic activity">
    <reaction evidence="1">
        <text>Endohydrolysis of (1-&gt;4)-beta-D-glucosidic linkages in cellulose, lichenin and cereal beta-D-glucans.</text>
        <dbReference type="EC" id="3.2.1.4"/>
    </reaction>
</comment>